<evidence type="ECO:0000256" key="1">
    <source>
        <dbReference type="SAM" id="MobiDB-lite"/>
    </source>
</evidence>
<dbReference type="Gene3D" id="3.30.70.100">
    <property type="match status" value="1"/>
</dbReference>
<proteinExistence type="predicted"/>
<dbReference type="EC" id="1.14.-.-" evidence="3"/>
<evidence type="ECO:0000313" key="4">
    <source>
        <dbReference type="Proteomes" id="UP001183809"/>
    </source>
</evidence>
<sequence>MSDHRGTPEASPAVSAPTGGPVPVPAHEPPYYVVVFTAVPAEDREGYGKTAGQLEELVKEVPGYLGMDQATAPGGLSITVGYFRDLAAIEEWRSNPEHRAAQKRGRAQWYESYALHIAKVERSHAFDRGTAAPPR</sequence>
<dbReference type="InterPro" id="IPR007138">
    <property type="entry name" value="ABM_dom"/>
</dbReference>
<dbReference type="InterPro" id="IPR052936">
    <property type="entry name" value="Jasmonate_Hydroxylase-like"/>
</dbReference>
<dbReference type="RefSeq" id="WP_311695769.1">
    <property type="nucleotide sequence ID" value="NZ_JAVREY010000016.1"/>
</dbReference>
<feature type="region of interest" description="Disordered" evidence="1">
    <location>
        <begin position="1"/>
        <end position="22"/>
    </location>
</feature>
<keyword evidence="3" id="KW-0503">Monooxygenase</keyword>
<feature type="domain" description="ABM" evidence="2">
    <location>
        <begin position="30"/>
        <end position="104"/>
    </location>
</feature>
<keyword evidence="4" id="KW-1185">Reference proteome</keyword>
<dbReference type="Pfam" id="PF03992">
    <property type="entry name" value="ABM"/>
    <property type="match status" value="1"/>
</dbReference>
<dbReference type="Proteomes" id="UP001183809">
    <property type="component" value="Unassembled WGS sequence"/>
</dbReference>
<dbReference type="InterPro" id="IPR011008">
    <property type="entry name" value="Dimeric_a/b-barrel"/>
</dbReference>
<comment type="caution">
    <text evidence="3">The sequence shown here is derived from an EMBL/GenBank/DDBJ whole genome shotgun (WGS) entry which is preliminary data.</text>
</comment>
<accession>A0ABU2TU90</accession>
<evidence type="ECO:0000259" key="2">
    <source>
        <dbReference type="Pfam" id="PF03992"/>
    </source>
</evidence>
<dbReference type="PANTHER" id="PTHR37811">
    <property type="entry name" value="BLL5343 PROTEIN"/>
    <property type="match status" value="1"/>
</dbReference>
<dbReference type="GO" id="GO:0004497">
    <property type="term" value="F:monooxygenase activity"/>
    <property type="evidence" value="ECO:0007669"/>
    <property type="project" value="UniProtKB-KW"/>
</dbReference>
<keyword evidence="3" id="KW-0560">Oxidoreductase</keyword>
<evidence type="ECO:0000313" key="3">
    <source>
        <dbReference type="EMBL" id="MDT0464522.1"/>
    </source>
</evidence>
<organism evidence="3 4">
    <name type="scientific">Streptomyces gibsoniae</name>
    <dbReference type="NCBI Taxonomy" id="3075529"/>
    <lineage>
        <taxon>Bacteria</taxon>
        <taxon>Bacillati</taxon>
        <taxon>Actinomycetota</taxon>
        <taxon>Actinomycetes</taxon>
        <taxon>Kitasatosporales</taxon>
        <taxon>Streptomycetaceae</taxon>
        <taxon>Streptomyces</taxon>
    </lineage>
</organism>
<protein>
    <submittedName>
        <fullName evidence="3">Antibiotic biosynthesis monooxygenase</fullName>
        <ecNumber evidence="3">1.14.-.-</ecNumber>
    </submittedName>
</protein>
<dbReference type="EMBL" id="JAVREY010000016">
    <property type="protein sequence ID" value="MDT0464522.1"/>
    <property type="molecule type" value="Genomic_DNA"/>
</dbReference>
<gene>
    <name evidence="3" type="ORF">RM764_16080</name>
</gene>
<dbReference type="SUPFAM" id="SSF54909">
    <property type="entry name" value="Dimeric alpha+beta barrel"/>
    <property type="match status" value="1"/>
</dbReference>
<dbReference type="PANTHER" id="PTHR37811:SF2">
    <property type="entry name" value="ABM DOMAIN-CONTAINING PROTEIN"/>
    <property type="match status" value="1"/>
</dbReference>
<reference evidence="4" key="1">
    <citation type="submission" date="2023-07" db="EMBL/GenBank/DDBJ databases">
        <title>30 novel species of actinomycetes from the DSMZ collection.</title>
        <authorList>
            <person name="Nouioui I."/>
        </authorList>
    </citation>
    <scope>NUCLEOTIDE SEQUENCE [LARGE SCALE GENOMIC DNA]</scope>
    <source>
        <strain evidence="4">DSM 41699</strain>
    </source>
</reference>
<name>A0ABU2TU90_9ACTN</name>